<feature type="region of interest" description="Disordered" evidence="1">
    <location>
        <begin position="45"/>
        <end position="84"/>
    </location>
</feature>
<dbReference type="Proteomes" id="UP000061569">
    <property type="component" value="Chromosome"/>
</dbReference>
<organism evidence="2 3">
    <name type="scientific">Lysobacter enzymogenes</name>
    <dbReference type="NCBI Taxonomy" id="69"/>
    <lineage>
        <taxon>Bacteria</taxon>
        <taxon>Pseudomonadati</taxon>
        <taxon>Pseudomonadota</taxon>
        <taxon>Gammaproteobacteria</taxon>
        <taxon>Lysobacterales</taxon>
        <taxon>Lysobacteraceae</taxon>
        <taxon>Lysobacter</taxon>
    </lineage>
</organism>
<evidence type="ECO:0000313" key="3">
    <source>
        <dbReference type="Proteomes" id="UP000061569"/>
    </source>
</evidence>
<reference evidence="2 3" key="1">
    <citation type="submission" date="2015-11" db="EMBL/GenBank/DDBJ databases">
        <title>Genome sequences of Lysobacter enzymogenes strain C3 and Lysobacter antibioticus ATCC 29479.</title>
        <authorList>
            <person name="Kobayashi D.Y."/>
        </authorList>
    </citation>
    <scope>NUCLEOTIDE SEQUENCE [LARGE SCALE GENOMIC DNA]</scope>
    <source>
        <strain evidence="2 3">C3</strain>
    </source>
</reference>
<proteinExistence type="predicted"/>
<name>A0A0S2DNX1_LYSEN</name>
<dbReference type="STRING" id="69.GLE_4919"/>
<protein>
    <submittedName>
        <fullName evidence="2">Uncharacterized protein</fullName>
    </submittedName>
</protein>
<accession>A0A0S2DNX1</accession>
<dbReference type="EMBL" id="CP013140">
    <property type="protein sequence ID" value="ALN60260.1"/>
    <property type="molecule type" value="Genomic_DNA"/>
</dbReference>
<evidence type="ECO:0000256" key="1">
    <source>
        <dbReference type="SAM" id="MobiDB-lite"/>
    </source>
</evidence>
<gene>
    <name evidence="2" type="ORF">GLE_4919</name>
</gene>
<dbReference type="KEGG" id="lez:GLE_4919"/>
<feature type="compositionally biased region" description="Basic and acidic residues" evidence="1">
    <location>
        <begin position="65"/>
        <end position="78"/>
    </location>
</feature>
<dbReference type="AlphaFoldDB" id="A0A0S2DNX1"/>
<sequence length="84" mass="9222">MRSGLSLKPIANLRHPAAGAARAATAKPRLRRELEVSRSRLAPLLQSESKPRWVPARAIPKTKKPSREARAFRGEPDRLSASSS</sequence>
<evidence type="ECO:0000313" key="2">
    <source>
        <dbReference type="EMBL" id="ALN60260.1"/>
    </source>
</evidence>